<reference evidence="3" key="1">
    <citation type="submission" date="2013-07" db="EMBL/GenBank/DDBJ databases">
        <title>The genome of Eucalyptus grandis.</title>
        <authorList>
            <person name="Schmutz J."/>
            <person name="Hayes R."/>
            <person name="Myburg A."/>
            <person name="Tuskan G."/>
            <person name="Grattapaglia D."/>
            <person name="Rokhsar D.S."/>
        </authorList>
    </citation>
    <scope>NUCLEOTIDE SEQUENCE</scope>
    <source>
        <tissue evidence="3">Leaf extractions</tissue>
    </source>
</reference>
<evidence type="ECO:0000256" key="1">
    <source>
        <dbReference type="SAM" id="MobiDB-lite"/>
    </source>
</evidence>
<dbReference type="InParanoid" id="A0A058ZV00"/>
<feature type="compositionally biased region" description="Basic and acidic residues" evidence="1">
    <location>
        <begin position="45"/>
        <end position="64"/>
    </location>
</feature>
<keyword evidence="4" id="KW-1185">Reference proteome</keyword>
<organism evidence="3">
    <name type="scientific">Eucalyptus grandis</name>
    <name type="common">Flooded gum</name>
    <dbReference type="NCBI Taxonomy" id="71139"/>
    <lineage>
        <taxon>Eukaryota</taxon>
        <taxon>Viridiplantae</taxon>
        <taxon>Streptophyta</taxon>
        <taxon>Embryophyta</taxon>
        <taxon>Tracheophyta</taxon>
        <taxon>Spermatophyta</taxon>
        <taxon>Magnoliopsida</taxon>
        <taxon>eudicotyledons</taxon>
        <taxon>Gunneridae</taxon>
        <taxon>Pentapetalae</taxon>
        <taxon>rosids</taxon>
        <taxon>malvids</taxon>
        <taxon>Myrtales</taxon>
        <taxon>Myrtaceae</taxon>
        <taxon>Myrtoideae</taxon>
        <taxon>Eucalypteae</taxon>
        <taxon>Eucalyptus</taxon>
    </lineage>
</organism>
<sequence>MRNSGPMSSTMRPPPVRPWLWLCSEEVAAAAMAEAPMLLGRGDGEAWEARRSTRSSEENVRERPLSPAGRASMPMKYDVLGFAEHCLCSMCKENSA</sequence>
<evidence type="ECO:0000313" key="2">
    <source>
        <dbReference type="EMBL" id="KAK2633072.1"/>
    </source>
</evidence>
<protein>
    <submittedName>
        <fullName evidence="3">Uncharacterized protein</fullName>
    </submittedName>
</protein>
<evidence type="ECO:0000313" key="3">
    <source>
        <dbReference type="EMBL" id="KCW45628.1"/>
    </source>
</evidence>
<dbReference type="Proteomes" id="UP000030711">
    <property type="component" value="Unassembled WGS sequence"/>
</dbReference>
<reference evidence="2" key="3">
    <citation type="submission" date="2023-04" db="EMBL/GenBank/DDBJ databases">
        <title>WGS assembly of Eucalyptus grandis.</title>
        <authorList>
            <person name="Myburg A."/>
            <person name="Grattapaglia D."/>
            <person name="Tuskan G."/>
            <person name="Hellsten U."/>
            <person name="Hayes R."/>
            <person name="Grimwood J."/>
            <person name="Jenkins J."/>
            <person name="Lindquist E."/>
            <person name="Tice H."/>
            <person name="Bauer D."/>
            <person name="Goodstein D."/>
            <person name="Dubchak I."/>
            <person name="Poliakov A."/>
            <person name="Mizrachi E."/>
            <person name="Kullan A."/>
            <person name="Hussey S."/>
            <person name="Pinard D."/>
            <person name="Van D."/>
            <person name="Singh P."/>
            <person name="Van J."/>
            <person name="Silva-Junior O."/>
            <person name="Togawa R."/>
            <person name="Pappas M."/>
            <person name="Faria D."/>
            <person name="Sansaloni C."/>
            <person name="Petroli C."/>
            <person name="Yang X."/>
            <person name="Ranjan P."/>
            <person name="Tschaplinski T."/>
            <person name="Ye C."/>
            <person name="Li T."/>
            <person name="Sterck L."/>
            <person name="Vanneste K."/>
            <person name="Murat F."/>
            <person name="Soler M."/>
            <person name="Clemente H."/>
            <person name="Saidi N."/>
            <person name="Cassan-Wang H."/>
            <person name="Dunand C."/>
            <person name="Hefer C."/>
            <person name="Bornberg-Bauer E."/>
            <person name="Kersting A."/>
            <person name="Vining K."/>
            <person name="Amarasinghe V."/>
            <person name="Ranik M."/>
            <person name="Naithani S."/>
            <person name="Elser J."/>
            <person name="Boyd A."/>
            <person name="Liston A."/>
            <person name="Spatafora J."/>
            <person name="Dharmwardhana P."/>
            <person name="Raja R."/>
            <person name="Sullivan C."/>
            <person name="Romanel E."/>
            <person name="Alves-Ferreira M."/>
            <person name="Kulheim C."/>
            <person name="Foley W."/>
            <person name="Carocha V."/>
            <person name="Paiva J."/>
            <person name="Kudrna D."/>
            <person name="Brommonschenkel S."/>
            <person name="Pasquali G."/>
            <person name="Byrne M."/>
            <person name="Rigault P."/>
            <person name="Tibbits J."/>
            <person name="Spokevicius A."/>
            <person name="Jones R."/>
            <person name="Steane D."/>
            <person name="Vaillancourt R."/>
            <person name="Potts B."/>
            <person name="Joubert F."/>
            <person name="Barry K."/>
            <person name="Pappas G."/>
            <person name="Strauss S."/>
            <person name="Jaiswal P."/>
            <person name="Grima-Pettenati J."/>
            <person name="Salse J."/>
            <person name="Van D."/>
            <person name="Rokhsar D."/>
            <person name="Schmutz J."/>
        </authorList>
    </citation>
    <scope>NUCLEOTIDE SEQUENCE</scope>
    <source>
        <tissue evidence="2">Leaf extractions</tissue>
    </source>
</reference>
<accession>A0A058ZV00</accession>
<reference evidence="2" key="2">
    <citation type="journal article" date="2014" name="Nature">
        <title>The genome of Eucalyptus grandis.</title>
        <authorList>
            <person name="Myburg A.A."/>
            <person name="Grattapaglia D."/>
            <person name="Tuskan G.A."/>
            <person name="Hellsten U."/>
            <person name="Hayes R.D."/>
            <person name="Grimwood J."/>
            <person name="Jenkins J."/>
            <person name="Lindquist E."/>
            <person name="Tice H."/>
            <person name="Bauer D."/>
            <person name="Goodstein D.M."/>
            <person name="Dubchak I."/>
            <person name="Poliakov A."/>
            <person name="Mizrachi E."/>
            <person name="Kullan A.R."/>
            <person name="Hussey S.G."/>
            <person name="Pinard D."/>
            <person name="van der Merwe K."/>
            <person name="Singh P."/>
            <person name="van Jaarsveld I."/>
            <person name="Silva-Junior O.B."/>
            <person name="Togawa R.C."/>
            <person name="Pappas M.R."/>
            <person name="Faria D.A."/>
            <person name="Sansaloni C.P."/>
            <person name="Petroli C.D."/>
            <person name="Yang X."/>
            <person name="Ranjan P."/>
            <person name="Tschaplinski T.J."/>
            <person name="Ye C.Y."/>
            <person name="Li T."/>
            <person name="Sterck L."/>
            <person name="Vanneste K."/>
            <person name="Murat F."/>
            <person name="Soler M."/>
            <person name="Clemente H.S."/>
            <person name="Saidi N."/>
            <person name="Cassan-Wang H."/>
            <person name="Dunand C."/>
            <person name="Hefer C.A."/>
            <person name="Bornberg-Bauer E."/>
            <person name="Kersting A.R."/>
            <person name="Vining K."/>
            <person name="Amarasinghe V."/>
            <person name="Ranik M."/>
            <person name="Naithani S."/>
            <person name="Elser J."/>
            <person name="Boyd A.E."/>
            <person name="Liston A."/>
            <person name="Spatafora J.W."/>
            <person name="Dharmwardhana P."/>
            <person name="Raja R."/>
            <person name="Sullivan C."/>
            <person name="Romanel E."/>
            <person name="Alves-Ferreira M."/>
            <person name="Kulheim C."/>
            <person name="Foley W."/>
            <person name="Carocha V."/>
            <person name="Paiva J."/>
            <person name="Kudrna D."/>
            <person name="Brommonschenkel S.H."/>
            <person name="Pasquali G."/>
            <person name="Byrne M."/>
            <person name="Rigault P."/>
            <person name="Tibbits J."/>
            <person name="Spokevicius A."/>
            <person name="Jones R.C."/>
            <person name="Steane D.A."/>
            <person name="Vaillancourt R.E."/>
            <person name="Potts B.M."/>
            <person name="Joubert F."/>
            <person name="Barry K."/>
            <person name="Pappas G.J."/>
            <person name="Strauss S.H."/>
            <person name="Jaiswal P."/>
            <person name="Grima-Pettenati J."/>
            <person name="Salse J."/>
            <person name="Van de Peer Y."/>
            <person name="Rokhsar D.S."/>
            <person name="Schmutz J."/>
        </authorList>
    </citation>
    <scope>NUCLEOTIDE SEQUENCE</scope>
    <source>
        <tissue evidence="2">Leaf extractions</tissue>
    </source>
</reference>
<dbReference type="EMBL" id="MU848279">
    <property type="protein sequence ID" value="KAK2633072.1"/>
    <property type="molecule type" value="Genomic_DNA"/>
</dbReference>
<reference evidence="2" key="4">
    <citation type="submission" date="2023-07" db="EMBL/GenBank/DDBJ databases">
        <authorList>
            <person name="Myburg A.A."/>
            <person name="Grattapaglia D."/>
            <person name="Tuskan G.A."/>
            <person name="Hellsten U."/>
            <person name="Hayes R.D."/>
            <person name="Grimwood J."/>
            <person name="Jenkins J."/>
            <person name="Lindquist E."/>
            <person name="Tice H."/>
            <person name="Bauer D."/>
            <person name="Goodstein D.M."/>
            <person name="Dubchak I."/>
            <person name="Poliakov A."/>
            <person name="Mizrachi E."/>
            <person name="Kullan A.R."/>
            <person name="Hussey S.G."/>
            <person name="Pinard D."/>
            <person name="Van D.M."/>
            <person name="Singh P."/>
            <person name="Van J.I."/>
            <person name="Silva-Junior O.B."/>
            <person name="Togawa R.C."/>
            <person name="Pappas M.R."/>
            <person name="Faria D.A."/>
            <person name="Sansaloni C.P."/>
            <person name="Petroli C.D."/>
            <person name="Yang X."/>
            <person name="Ranjan P."/>
            <person name="Tschaplinski T.J."/>
            <person name="Ye C.Y."/>
            <person name="Li T."/>
            <person name="Sterck L."/>
            <person name="Vanneste K."/>
            <person name="Murat F."/>
            <person name="Soler M."/>
            <person name="Clemente H.S."/>
            <person name="Saidi N."/>
            <person name="Cassan-Wang H."/>
            <person name="Dunand C."/>
            <person name="Hefer C.A."/>
            <person name="Bornberg-Bauer E."/>
            <person name="Kersting A.R."/>
            <person name="Vining K."/>
            <person name="Amarasinghe V."/>
            <person name="Ranik M."/>
            <person name="Naithani S."/>
            <person name="Elser J."/>
            <person name="Boyd A.E."/>
            <person name="Liston A."/>
            <person name="Spatafora J.W."/>
            <person name="Dharmwardhana P."/>
            <person name="Raja R."/>
            <person name="Sullivan C."/>
            <person name="Romanel E."/>
            <person name="Alves-Ferreira M."/>
            <person name="Kulheim C."/>
            <person name="Foley W."/>
            <person name="Carocha V."/>
            <person name="Paiva J."/>
            <person name="Kudrna D."/>
            <person name="Brommonschenkel S.H."/>
            <person name="Pasquali G."/>
            <person name="Byrne M."/>
            <person name="Rigault P."/>
            <person name="Tibbits J."/>
            <person name="Spokevicius A."/>
            <person name="Jones R.C."/>
            <person name="Steane D.A."/>
            <person name="Vaillancourt R.E."/>
            <person name="Potts B.M."/>
            <person name="Joubert F."/>
            <person name="Barry K."/>
            <person name="Pappas G.J."/>
            <person name="Strauss S.H."/>
            <person name="Jaiswal P."/>
            <person name="Grima-Pettenati J."/>
            <person name="Salse J."/>
            <person name="Van D.P."/>
            <person name="Rokhsar D.S."/>
            <person name="Schmutz J."/>
        </authorList>
    </citation>
    <scope>NUCLEOTIDE SEQUENCE</scope>
    <source>
        <tissue evidence="2">Leaf extractions</tissue>
    </source>
</reference>
<dbReference type="AlphaFoldDB" id="A0A058ZV00"/>
<proteinExistence type="predicted"/>
<gene>
    <name evidence="3" type="ORF">EUGRSUZ_L00624</name>
</gene>
<dbReference type="EMBL" id="KK198791">
    <property type="protein sequence ID" value="KCW45628.1"/>
    <property type="molecule type" value="Genomic_DNA"/>
</dbReference>
<dbReference type="Gramene" id="KCW45628">
    <property type="protein sequence ID" value="KCW45628"/>
    <property type="gene ID" value="EUGRSUZ_L00624"/>
</dbReference>
<feature type="region of interest" description="Disordered" evidence="1">
    <location>
        <begin position="45"/>
        <end position="72"/>
    </location>
</feature>
<evidence type="ECO:0000313" key="4">
    <source>
        <dbReference type="Proteomes" id="UP000030711"/>
    </source>
</evidence>
<name>A0A058ZV00_EUCGR</name>